<organism evidence="1 2">
    <name type="scientific">Tahibacter amnicola</name>
    <dbReference type="NCBI Taxonomy" id="2976241"/>
    <lineage>
        <taxon>Bacteria</taxon>
        <taxon>Pseudomonadati</taxon>
        <taxon>Pseudomonadota</taxon>
        <taxon>Gammaproteobacteria</taxon>
        <taxon>Lysobacterales</taxon>
        <taxon>Rhodanobacteraceae</taxon>
        <taxon>Tahibacter</taxon>
    </lineage>
</organism>
<dbReference type="RefSeq" id="WP_261693204.1">
    <property type="nucleotide sequence ID" value="NZ_CP104694.1"/>
</dbReference>
<dbReference type="InterPro" id="IPR036514">
    <property type="entry name" value="SGNH_hydro_sf"/>
</dbReference>
<evidence type="ECO:0000313" key="1">
    <source>
        <dbReference type="EMBL" id="UXI66220.1"/>
    </source>
</evidence>
<dbReference type="Proteomes" id="UP001064632">
    <property type="component" value="Chromosome"/>
</dbReference>
<name>A0ABY6BD13_9GAMM</name>
<sequence>MSSNDAMKQLSDEIAAQVYREQRGDFARLLSFANLVDRSSPAPAAKAQPETQGQIGVWKLDPASQTFVRDVAVTADWAYWAQVQSIAAKSARPRVLFIGESVARGMFYDPGYTPAQVLEQVLAGQLGAAAPEVIDLARTNASMATLRRIATQAEQLEPGQVVVFAGNNWAGNRSYLGEERAYALAASLRESGINGLRQRLESILSAEIETLMDDLAALYVQRQVPVCWVLPEFNLEDWRDPKVYAHWLGGQDANDSWLALLDTAETLLAKGDHAGAREAAEAMLALDKGDCATTAYLLAACAEGLGQPDARRRYLEMARDASIVDFTRSYSPRITALIRQLIARKAAQHGHRVVDLHEVFQAATGSAIAGKEIFLDYCHMTSKGIRLAMAAVGREVLQQSFAKSVPQEALLAHATWPSDADEADAHLLAAIHNAHWGQVYEVVLHYCRRAAEKSPAILELMGIIVEIQNERLPVWMNARATELLETVSPQIKRYLFSMEFKCLDRLLLDAFAACCAEHGIDLASRLSTLRLEGHCVAKLGSVDLLDPYYHSTSFSNQQFIDGGVNQHNDFFKAYEPVSHFCFISDEGQGRLLRITLKSSDGASGGHAEIRINGQPCQRLPLTGQWQTHDVSVSAALLKKGVNDVSVAWPKPQLNGTVELARIGRDIRQHAMAEIYPVFGHIYAFEARAVADSRKTDYAPA</sequence>
<dbReference type="SUPFAM" id="SSF52266">
    <property type="entry name" value="SGNH hydrolase"/>
    <property type="match status" value="1"/>
</dbReference>
<gene>
    <name evidence="1" type="ORF">N4264_15845</name>
</gene>
<dbReference type="Gene3D" id="3.40.50.1110">
    <property type="entry name" value="SGNH hydrolase"/>
    <property type="match status" value="1"/>
</dbReference>
<evidence type="ECO:0000313" key="2">
    <source>
        <dbReference type="Proteomes" id="UP001064632"/>
    </source>
</evidence>
<accession>A0ABY6BD13</accession>
<evidence type="ECO:0008006" key="3">
    <source>
        <dbReference type="Google" id="ProtNLM"/>
    </source>
</evidence>
<keyword evidence="2" id="KW-1185">Reference proteome</keyword>
<dbReference type="EMBL" id="CP104694">
    <property type="protein sequence ID" value="UXI66220.1"/>
    <property type="molecule type" value="Genomic_DNA"/>
</dbReference>
<protein>
    <recommendedName>
        <fullName evidence="3">SGNH hydrolase-type esterase domain-containing protein</fullName>
    </recommendedName>
</protein>
<proteinExistence type="predicted"/>
<reference evidence="1" key="1">
    <citation type="submission" date="2022-09" db="EMBL/GenBank/DDBJ databases">
        <title>Tahibacter sp. nov., isolated from a fresh water.</title>
        <authorList>
            <person name="Baek J.H."/>
            <person name="Lee J.K."/>
            <person name="Kim J.M."/>
            <person name="Jeon C.O."/>
        </authorList>
    </citation>
    <scope>NUCLEOTIDE SEQUENCE</scope>
    <source>
        <strain evidence="1">W38</strain>
    </source>
</reference>